<keyword evidence="5" id="KW-1185">Reference proteome</keyword>
<reference evidence="4" key="1">
    <citation type="submission" date="2021-02" db="EMBL/GenBank/DDBJ databases">
        <authorList>
            <person name="Nieuwenhuis M."/>
            <person name="Van De Peppel L.J.J."/>
        </authorList>
    </citation>
    <scope>NUCLEOTIDE SEQUENCE</scope>
    <source>
        <strain evidence="4">D49</strain>
    </source>
</reference>
<dbReference type="Proteomes" id="UP000717328">
    <property type="component" value="Unassembled WGS sequence"/>
</dbReference>
<evidence type="ECO:0000256" key="2">
    <source>
        <dbReference type="ARBA" id="ARBA00022737"/>
    </source>
</evidence>
<name>A0A9P7KKJ5_9AGAR</name>
<dbReference type="InterPro" id="IPR015943">
    <property type="entry name" value="WD40/YVTN_repeat-like_dom_sf"/>
</dbReference>
<dbReference type="PROSITE" id="PS00678">
    <property type="entry name" value="WD_REPEATS_1"/>
    <property type="match status" value="1"/>
</dbReference>
<evidence type="ECO:0000256" key="3">
    <source>
        <dbReference type="PROSITE-ProRule" id="PRU00221"/>
    </source>
</evidence>
<dbReference type="AlphaFoldDB" id="A0A9P7KKJ5"/>
<dbReference type="PANTHER" id="PTHR46108:SF4">
    <property type="entry name" value="BLUE CHEESE"/>
    <property type="match status" value="1"/>
</dbReference>
<dbReference type="Gene3D" id="2.130.10.10">
    <property type="entry name" value="YVTN repeat-like/Quinoprotein amine dehydrogenase"/>
    <property type="match status" value="1"/>
</dbReference>
<sequence>MRIHTDEVTCVTASRTWSLVISGSKDGSAVLWDLNKGIYVRSIWHGEGGESTAVNLVAINESTGYIATCSRSKLCLHSINARPMATLDLTTTPSFSPLVPTITAMAFHEREYSYLGVLATGGPDGSITLRTWTADGTPEGEKAQWEFVTMRTMKARMTGRGVTRPPSITSETLVHGEETGKSYVWSLPD</sequence>
<dbReference type="PANTHER" id="PTHR46108">
    <property type="entry name" value="BLUE CHEESE"/>
    <property type="match status" value="1"/>
</dbReference>
<protein>
    <submittedName>
        <fullName evidence="4">Uncharacterized protein</fullName>
    </submittedName>
</protein>
<organism evidence="4 5">
    <name type="scientific">Sphagnurus paluster</name>
    <dbReference type="NCBI Taxonomy" id="117069"/>
    <lineage>
        <taxon>Eukaryota</taxon>
        <taxon>Fungi</taxon>
        <taxon>Dikarya</taxon>
        <taxon>Basidiomycota</taxon>
        <taxon>Agaricomycotina</taxon>
        <taxon>Agaricomycetes</taxon>
        <taxon>Agaricomycetidae</taxon>
        <taxon>Agaricales</taxon>
        <taxon>Tricholomatineae</taxon>
        <taxon>Lyophyllaceae</taxon>
        <taxon>Sphagnurus</taxon>
    </lineage>
</organism>
<dbReference type="InterPro" id="IPR036322">
    <property type="entry name" value="WD40_repeat_dom_sf"/>
</dbReference>
<keyword evidence="2" id="KW-0677">Repeat</keyword>
<evidence type="ECO:0000256" key="1">
    <source>
        <dbReference type="ARBA" id="ARBA00022574"/>
    </source>
</evidence>
<reference evidence="4" key="2">
    <citation type="submission" date="2021-10" db="EMBL/GenBank/DDBJ databases">
        <title>Phylogenomics reveals ancestral predisposition of the termite-cultivated fungus Termitomyces towards a domesticated lifestyle.</title>
        <authorList>
            <person name="Auxier B."/>
            <person name="Grum-Grzhimaylo A."/>
            <person name="Cardenas M.E."/>
            <person name="Lodge J.D."/>
            <person name="Laessoe T."/>
            <person name="Pedersen O."/>
            <person name="Smith M.E."/>
            <person name="Kuyper T.W."/>
            <person name="Franco-Molano E.A."/>
            <person name="Baroni T.J."/>
            <person name="Aanen D.K."/>
        </authorList>
    </citation>
    <scope>NUCLEOTIDE SEQUENCE</scope>
    <source>
        <strain evidence="4">D49</strain>
    </source>
</reference>
<dbReference type="PROSITE" id="PS50082">
    <property type="entry name" value="WD_REPEATS_2"/>
    <property type="match status" value="1"/>
</dbReference>
<dbReference type="SUPFAM" id="SSF50978">
    <property type="entry name" value="WD40 repeat-like"/>
    <property type="match status" value="1"/>
</dbReference>
<dbReference type="Pfam" id="PF00400">
    <property type="entry name" value="WD40"/>
    <property type="match status" value="1"/>
</dbReference>
<dbReference type="InterPro" id="IPR019775">
    <property type="entry name" value="WD40_repeat_CS"/>
</dbReference>
<feature type="repeat" description="WD" evidence="3">
    <location>
        <begin position="1"/>
        <end position="42"/>
    </location>
</feature>
<comment type="caution">
    <text evidence="4">The sequence shown here is derived from an EMBL/GenBank/DDBJ whole genome shotgun (WGS) entry which is preliminary data.</text>
</comment>
<gene>
    <name evidence="4" type="ORF">H0H81_001696</name>
</gene>
<dbReference type="EMBL" id="JABCKI010000066">
    <property type="protein sequence ID" value="KAG5653219.1"/>
    <property type="molecule type" value="Genomic_DNA"/>
</dbReference>
<dbReference type="PROSITE" id="PS50294">
    <property type="entry name" value="WD_REPEATS_REGION"/>
    <property type="match status" value="1"/>
</dbReference>
<evidence type="ECO:0000313" key="4">
    <source>
        <dbReference type="EMBL" id="KAG5653219.1"/>
    </source>
</evidence>
<accession>A0A9P7KKJ5</accession>
<evidence type="ECO:0000313" key="5">
    <source>
        <dbReference type="Proteomes" id="UP000717328"/>
    </source>
</evidence>
<dbReference type="OrthoDB" id="26681at2759"/>
<dbReference type="InterPro" id="IPR051944">
    <property type="entry name" value="BEACH_domain_protein"/>
</dbReference>
<keyword evidence="1 3" id="KW-0853">WD repeat</keyword>
<dbReference type="InterPro" id="IPR001680">
    <property type="entry name" value="WD40_rpt"/>
</dbReference>
<proteinExistence type="predicted"/>